<accession>A0A222P627</accession>
<dbReference type="PIRSF" id="PIRSF000161">
    <property type="entry name" value="DHPR"/>
    <property type="match status" value="1"/>
</dbReference>
<feature type="binding site" evidence="13">
    <location>
        <position position="135"/>
    </location>
    <ligand>
        <name>(S)-2,3,4,5-tetrahydrodipicolinate</name>
        <dbReference type="ChEBI" id="CHEBI:16845"/>
    </ligand>
</feature>
<evidence type="ECO:0000256" key="12">
    <source>
        <dbReference type="ARBA" id="ARBA00049396"/>
    </source>
</evidence>
<evidence type="ECO:0000259" key="15">
    <source>
        <dbReference type="Pfam" id="PF05173"/>
    </source>
</evidence>
<evidence type="ECO:0000256" key="10">
    <source>
        <dbReference type="ARBA" id="ARBA00038983"/>
    </source>
</evidence>
<comment type="subunit">
    <text evidence="13">Homotetramer.</text>
</comment>
<evidence type="ECO:0000256" key="5">
    <source>
        <dbReference type="ARBA" id="ARBA00022915"/>
    </source>
</evidence>
<keyword evidence="7 13" id="KW-0520">NAD</keyword>
<feature type="binding site" evidence="13">
    <location>
        <begin position="78"/>
        <end position="80"/>
    </location>
    <ligand>
        <name>NAD(+)</name>
        <dbReference type="ChEBI" id="CHEBI:57540"/>
    </ligand>
</feature>
<feature type="binding site" evidence="13">
    <location>
        <begin position="9"/>
        <end position="14"/>
    </location>
    <ligand>
        <name>NAD(+)</name>
        <dbReference type="ChEBI" id="CHEBI:57540"/>
    </ligand>
</feature>
<evidence type="ECO:0000313" key="16">
    <source>
        <dbReference type="EMBL" id="ASQ47283.1"/>
    </source>
</evidence>
<evidence type="ECO:0000256" key="1">
    <source>
        <dbReference type="ARBA" id="ARBA00006642"/>
    </source>
</evidence>
<dbReference type="RefSeq" id="WP_094092037.1">
    <property type="nucleotide sequence ID" value="NZ_CP016397.1"/>
</dbReference>
<name>A0A222P627_9GAMM</name>
<comment type="catalytic activity">
    <reaction evidence="12 13">
        <text>(S)-2,3,4,5-tetrahydrodipicolinate + NAD(+) + H2O = (2S,4S)-4-hydroxy-2,3,4,5-tetrahydrodipicolinate + NADH + H(+)</text>
        <dbReference type="Rhea" id="RHEA:35323"/>
        <dbReference type="ChEBI" id="CHEBI:15377"/>
        <dbReference type="ChEBI" id="CHEBI:15378"/>
        <dbReference type="ChEBI" id="CHEBI:16845"/>
        <dbReference type="ChEBI" id="CHEBI:57540"/>
        <dbReference type="ChEBI" id="CHEBI:57945"/>
        <dbReference type="ChEBI" id="CHEBI:67139"/>
        <dbReference type="EC" id="1.17.1.8"/>
    </reaction>
</comment>
<evidence type="ECO:0000256" key="6">
    <source>
        <dbReference type="ARBA" id="ARBA00023002"/>
    </source>
</evidence>
<evidence type="ECO:0000256" key="7">
    <source>
        <dbReference type="ARBA" id="ARBA00023027"/>
    </source>
</evidence>
<keyword evidence="5 13" id="KW-0220">Diaminopimelate biosynthesis</keyword>
<dbReference type="HAMAP" id="MF_00102">
    <property type="entry name" value="DapB"/>
    <property type="match status" value="1"/>
</dbReference>
<evidence type="ECO:0000256" key="11">
    <source>
        <dbReference type="ARBA" id="ARBA00049080"/>
    </source>
</evidence>
<comment type="similarity">
    <text evidence="1 13">Belongs to the DapB family.</text>
</comment>
<dbReference type="EMBL" id="CP016397">
    <property type="protein sequence ID" value="ASQ47283.1"/>
    <property type="molecule type" value="Genomic_DNA"/>
</dbReference>
<feature type="domain" description="Dihydrodipicolinate reductase N-terminal" evidence="14">
    <location>
        <begin position="3"/>
        <end position="107"/>
    </location>
</feature>
<protein>
    <recommendedName>
        <fullName evidence="10 13">4-hydroxy-tetrahydrodipicolinate reductase</fullName>
        <shortName evidence="13">HTPA reductase</shortName>
        <ecNumber evidence="10 13">1.17.1.8</ecNumber>
    </recommendedName>
</protein>
<keyword evidence="6 13" id="KW-0560">Oxidoreductase</keyword>
<dbReference type="GO" id="GO:0016726">
    <property type="term" value="F:oxidoreductase activity, acting on CH or CH2 groups, NAD or NADP as acceptor"/>
    <property type="evidence" value="ECO:0007669"/>
    <property type="project" value="UniProtKB-UniRule"/>
</dbReference>
<feature type="binding site" evidence="13">
    <location>
        <begin position="104"/>
        <end position="107"/>
    </location>
    <ligand>
        <name>NAD(+)</name>
        <dbReference type="ChEBI" id="CHEBI:57540"/>
    </ligand>
</feature>
<evidence type="ECO:0000256" key="13">
    <source>
        <dbReference type="HAMAP-Rule" id="MF_00102"/>
    </source>
</evidence>
<keyword evidence="8 13" id="KW-0457">Lysine biosynthesis</keyword>
<evidence type="ECO:0000256" key="8">
    <source>
        <dbReference type="ARBA" id="ARBA00023154"/>
    </source>
</evidence>
<evidence type="ECO:0000256" key="9">
    <source>
        <dbReference type="ARBA" id="ARBA00037922"/>
    </source>
</evidence>
<dbReference type="FunFam" id="3.30.360.10:FF:000009">
    <property type="entry name" value="4-hydroxy-tetrahydrodipicolinate reductase"/>
    <property type="match status" value="1"/>
</dbReference>
<evidence type="ECO:0000259" key="14">
    <source>
        <dbReference type="Pfam" id="PF01113"/>
    </source>
</evidence>
<dbReference type="GO" id="GO:0051287">
    <property type="term" value="F:NAD binding"/>
    <property type="evidence" value="ECO:0007669"/>
    <property type="project" value="UniProtKB-UniRule"/>
</dbReference>
<dbReference type="EC" id="1.17.1.8" evidence="10 13"/>
<proteinExistence type="inferred from homology"/>
<keyword evidence="4 13" id="KW-0521">NADP</keyword>
<dbReference type="PROSITE" id="PS01298">
    <property type="entry name" value="DAPB"/>
    <property type="match status" value="1"/>
</dbReference>
<dbReference type="InterPro" id="IPR022664">
    <property type="entry name" value="DapB_N_CS"/>
</dbReference>
<dbReference type="CDD" id="cd02274">
    <property type="entry name" value="DHDPR_N"/>
    <property type="match status" value="1"/>
</dbReference>
<dbReference type="PANTHER" id="PTHR20836">
    <property type="entry name" value="DIHYDRODIPICOLINATE REDUCTASE"/>
    <property type="match status" value="1"/>
</dbReference>
<evidence type="ECO:0000256" key="3">
    <source>
        <dbReference type="ARBA" id="ARBA00022605"/>
    </source>
</evidence>
<comment type="pathway">
    <text evidence="9 13">Amino-acid biosynthesis; L-lysine biosynthesis via DAP pathway; (S)-tetrahydrodipicolinate from L-aspartate: step 4/4.</text>
</comment>
<feature type="active site" description="Proton donor" evidence="13">
    <location>
        <position position="138"/>
    </location>
</feature>
<dbReference type="Pfam" id="PF01113">
    <property type="entry name" value="DapB_N"/>
    <property type="match status" value="1"/>
</dbReference>
<dbReference type="GO" id="GO:0005829">
    <property type="term" value="C:cytosol"/>
    <property type="evidence" value="ECO:0007669"/>
    <property type="project" value="TreeGrafter"/>
</dbReference>
<dbReference type="AlphaFoldDB" id="A0A222P627"/>
<feature type="active site" description="Proton donor/acceptor" evidence="13">
    <location>
        <position position="134"/>
    </location>
</feature>
<comment type="function">
    <text evidence="13">Catalyzes the conversion of 4-hydroxy-tetrahydrodipicolinate (HTPA) to tetrahydrodipicolinate.</text>
</comment>
<keyword evidence="3 13" id="KW-0028">Amino-acid biosynthesis</keyword>
<feature type="binding site" evidence="13">
    <location>
        <begin position="144"/>
        <end position="145"/>
    </location>
    <ligand>
        <name>(S)-2,3,4,5-tetrahydrodipicolinate</name>
        <dbReference type="ChEBI" id="CHEBI:16845"/>
    </ligand>
</feature>
<comment type="caution">
    <text evidence="13">Lacks conserved residue(s) required for the propagation of feature annotation.</text>
</comment>
<organism evidence="16 17">
    <name type="scientific">Legionella clemsonensis</name>
    <dbReference type="NCBI Taxonomy" id="1867846"/>
    <lineage>
        <taxon>Bacteria</taxon>
        <taxon>Pseudomonadati</taxon>
        <taxon>Pseudomonadota</taxon>
        <taxon>Gammaproteobacteria</taxon>
        <taxon>Legionellales</taxon>
        <taxon>Legionellaceae</taxon>
        <taxon>Legionella</taxon>
    </lineage>
</organism>
<comment type="caution">
    <text evidence="13">Was originally thought to be a dihydrodipicolinate reductase (DHDPR), catalyzing the conversion of dihydrodipicolinate to tetrahydrodipicolinate. However, it was shown in E.coli that the substrate of the enzymatic reaction is not dihydrodipicolinate (DHDP) but in fact (2S,4S)-4-hydroxy-2,3,4,5-tetrahydrodipicolinic acid (HTPA), the product released by the DapA-catalyzed reaction.</text>
</comment>
<dbReference type="InterPro" id="IPR000846">
    <property type="entry name" value="DapB_N"/>
</dbReference>
<sequence>MTIRIIVNGARGKMGELACKTIKNHPDFELVGGLTRHDNLRQSITTLKADIVVDLTRADCVYENSLAIIESGAHPVIGTSGLTTEQIQTLKDYCENERLGGIIVPNFSISAVLMMRFAAEAAKLLPDVEIVETHHPHKFDSPSGTALKTAEMIARARKKNPPSGKGHELIQGARGGVHEGINIHSLRLPGVVARQQVIFGTTGETLTITHDSIDRISFMPGIILACQKVKNLDALYYGLEHLLE</sequence>
<dbReference type="SUPFAM" id="SSF55347">
    <property type="entry name" value="Glyceraldehyde-3-phosphate dehydrogenase-like, C-terminal domain"/>
    <property type="match status" value="1"/>
</dbReference>
<dbReference type="InterPro" id="IPR022663">
    <property type="entry name" value="DapB_C"/>
</dbReference>
<dbReference type="Gene3D" id="3.30.360.10">
    <property type="entry name" value="Dihydrodipicolinate Reductase, domain 2"/>
    <property type="match status" value="1"/>
</dbReference>
<evidence type="ECO:0000313" key="17">
    <source>
        <dbReference type="Proteomes" id="UP000201728"/>
    </source>
</evidence>
<dbReference type="GO" id="GO:0008839">
    <property type="term" value="F:4-hydroxy-tetrahydrodipicolinate reductase"/>
    <property type="evidence" value="ECO:0007669"/>
    <property type="project" value="UniProtKB-UniRule"/>
</dbReference>
<dbReference type="GO" id="GO:0019877">
    <property type="term" value="P:diaminopimelate biosynthetic process"/>
    <property type="evidence" value="ECO:0007669"/>
    <property type="project" value="UniProtKB-UniRule"/>
</dbReference>
<dbReference type="InterPro" id="IPR023940">
    <property type="entry name" value="DHDPR_bac"/>
</dbReference>
<dbReference type="NCBIfam" id="TIGR00036">
    <property type="entry name" value="dapB"/>
    <property type="match status" value="1"/>
</dbReference>
<dbReference type="KEGG" id="lcd:clem_13780"/>
<keyword evidence="17" id="KW-1185">Reference proteome</keyword>
<reference evidence="17" key="1">
    <citation type="submission" date="2016-07" db="EMBL/GenBank/DDBJ databases">
        <authorList>
            <person name="Florea S."/>
            <person name="Webb J.S."/>
            <person name="Jaromczyk J."/>
            <person name="Schardl C.L."/>
        </authorList>
    </citation>
    <scope>NUCLEOTIDE SEQUENCE [LARGE SCALE GENOMIC DNA]</scope>
    <source>
        <strain evidence="17">CDC-D5610</strain>
    </source>
</reference>
<evidence type="ECO:0000256" key="2">
    <source>
        <dbReference type="ARBA" id="ARBA00022490"/>
    </source>
</evidence>
<dbReference type="Pfam" id="PF05173">
    <property type="entry name" value="DapB_C"/>
    <property type="match status" value="1"/>
</dbReference>
<comment type="catalytic activity">
    <reaction evidence="11 13">
        <text>(S)-2,3,4,5-tetrahydrodipicolinate + NADP(+) + H2O = (2S,4S)-4-hydroxy-2,3,4,5-tetrahydrodipicolinate + NADPH + H(+)</text>
        <dbReference type="Rhea" id="RHEA:35331"/>
        <dbReference type="ChEBI" id="CHEBI:15377"/>
        <dbReference type="ChEBI" id="CHEBI:15378"/>
        <dbReference type="ChEBI" id="CHEBI:16845"/>
        <dbReference type="ChEBI" id="CHEBI:57783"/>
        <dbReference type="ChEBI" id="CHEBI:58349"/>
        <dbReference type="ChEBI" id="CHEBI:67139"/>
        <dbReference type="EC" id="1.17.1.8"/>
    </reaction>
</comment>
<keyword evidence="2 13" id="KW-0963">Cytoplasm</keyword>
<dbReference type="Proteomes" id="UP000201728">
    <property type="component" value="Chromosome"/>
</dbReference>
<dbReference type="PANTHER" id="PTHR20836:SF0">
    <property type="entry name" value="4-HYDROXY-TETRAHYDRODIPICOLINATE REDUCTASE 1, CHLOROPLASTIC-RELATED"/>
    <property type="match status" value="1"/>
</dbReference>
<dbReference type="GO" id="GO:0050661">
    <property type="term" value="F:NADP binding"/>
    <property type="evidence" value="ECO:0007669"/>
    <property type="project" value="UniProtKB-UniRule"/>
</dbReference>
<dbReference type="OrthoDB" id="9790352at2"/>
<dbReference type="Gene3D" id="3.40.50.720">
    <property type="entry name" value="NAD(P)-binding Rossmann-like Domain"/>
    <property type="match status" value="1"/>
</dbReference>
<dbReference type="GO" id="GO:0009089">
    <property type="term" value="P:lysine biosynthetic process via diaminopimelate"/>
    <property type="evidence" value="ECO:0007669"/>
    <property type="project" value="UniProtKB-UniRule"/>
</dbReference>
<dbReference type="InterPro" id="IPR036291">
    <property type="entry name" value="NAD(P)-bd_dom_sf"/>
</dbReference>
<gene>
    <name evidence="13 16" type="primary">dapB</name>
    <name evidence="16" type="ORF">clem_13780</name>
</gene>
<dbReference type="SUPFAM" id="SSF51735">
    <property type="entry name" value="NAD(P)-binding Rossmann-fold domains"/>
    <property type="match status" value="1"/>
</dbReference>
<comment type="subcellular location">
    <subcellularLocation>
        <location evidence="13">Cytoplasm</location>
    </subcellularLocation>
</comment>
<feature type="domain" description="Dihydrodipicolinate reductase C-terminal" evidence="15">
    <location>
        <begin position="111"/>
        <end position="243"/>
    </location>
</feature>
<evidence type="ECO:0000256" key="4">
    <source>
        <dbReference type="ARBA" id="ARBA00022857"/>
    </source>
</evidence>
<dbReference type="UniPathway" id="UPA00034">
    <property type="reaction ID" value="UER00018"/>
</dbReference>